<reference evidence="2" key="1">
    <citation type="submission" date="2023-03" db="EMBL/GenBank/DDBJ databases">
        <title>Actinoallomurus iriomotensis NBRC 103681.</title>
        <authorList>
            <person name="Ichikawa N."/>
            <person name="Sato H."/>
            <person name="Tonouchi N."/>
        </authorList>
    </citation>
    <scope>NUCLEOTIDE SEQUENCE</scope>
    <source>
        <strain evidence="2">NBRC 103681</strain>
    </source>
</reference>
<evidence type="ECO:0000256" key="1">
    <source>
        <dbReference type="SAM" id="MobiDB-lite"/>
    </source>
</evidence>
<dbReference type="AlphaFoldDB" id="A0A9W6RG45"/>
<name>A0A9W6RG45_9ACTN</name>
<feature type="region of interest" description="Disordered" evidence="1">
    <location>
        <begin position="82"/>
        <end position="102"/>
    </location>
</feature>
<dbReference type="EMBL" id="BSTJ01000004">
    <property type="protein sequence ID" value="GLY75481.1"/>
    <property type="molecule type" value="Genomic_DNA"/>
</dbReference>
<dbReference type="Proteomes" id="UP001165135">
    <property type="component" value="Unassembled WGS sequence"/>
</dbReference>
<comment type="caution">
    <text evidence="2">The sequence shown here is derived from an EMBL/GenBank/DDBJ whole genome shotgun (WGS) entry which is preliminary data.</text>
</comment>
<evidence type="ECO:0000313" key="3">
    <source>
        <dbReference type="Proteomes" id="UP001165135"/>
    </source>
</evidence>
<protein>
    <submittedName>
        <fullName evidence="2">Uncharacterized protein</fullName>
    </submittedName>
</protein>
<accession>A0A9W6RG45</accession>
<dbReference type="RefSeq" id="WP_285622576.1">
    <property type="nucleotide sequence ID" value="NZ_BSTJ01000004.1"/>
</dbReference>
<evidence type="ECO:0000313" key="2">
    <source>
        <dbReference type="EMBL" id="GLY75481.1"/>
    </source>
</evidence>
<proteinExistence type="predicted"/>
<organism evidence="2 3">
    <name type="scientific">Actinoallomurus iriomotensis</name>
    <dbReference type="NCBI Taxonomy" id="478107"/>
    <lineage>
        <taxon>Bacteria</taxon>
        <taxon>Bacillati</taxon>
        <taxon>Actinomycetota</taxon>
        <taxon>Actinomycetes</taxon>
        <taxon>Streptosporangiales</taxon>
        <taxon>Thermomonosporaceae</taxon>
        <taxon>Actinoallomurus</taxon>
    </lineage>
</organism>
<gene>
    <name evidence="2" type="ORF">Airi01_037480</name>
</gene>
<sequence length="102" mass="10181">MEAFVELVGGLASGDVIGGTPESVADELVGGAEALAEAADRSGTSSGELHAKPVVANAMAESANLQAEILLGAEATPLLPDGLVSTSDGLHWTYPRASPAPR</sequence>